<evidence type="ECO:0000256" key="1">
    <source>
        <dbReference type="ARBA" id="ARBA00005791"/>
    </source>
</evidence>
<reference evidence="9 10" key="1">
    <citation type="submission" date="2016-01" db="EMBL/GenBank/DDBJ databases">
        <title>High potential of lignocellulose degradation of a new Verrucomicrobia species.</title>
        <authorList>
            <person name="Wang Y."/>
            <person name="Shi Y."/>
            <person name="Qiu Z."/>
            <person name="Liu S."/>
            <person name="Yang H."/>
        </authorList>
    </citation>
    <scope>NUCLEOTIDE SEQUENCE [LARGE SCALE GENOMIC DNA]</scope>
    <source>
        <strain evidence="9 10">TSB47</strain>
    </source>
</reference>
<dbReference type="EMBL" id="LRRQ01000054">
    <property type="protein sequence ID" value="OAM90557.1"/>
    <property type="molecule type" value="Genomic_DNA"/>
</dbReference>
<dbReference type="InterPro" id="IPR038354">
    <property type="entry name" value="VKOR_sf"/>
</dbReference>
<dbReference type="GO" id="GO:0016491">
    <property type="term" value="F:oxidoreductase activity"/>
    <property type="evidence" value="ECO:0007669"/>
    <property type="project" value="UniProtKB-KW"/>
</dbReference>
<keyword evidence="7" id="KW-0472">Membrane</keyword>
<dbReference type="InterPro" id="IPR027304">
    <property type="entry name" value="Trigger_fact/SurA_dom_sf"/>
</dbReference>
<feature type="region of interest" description="Disordered" evidence="6">
    <location>
        <begin position="473"/>
        <end position="497"/>
    </location>
</feature>
<dbReference type="PANTHER" id="PTHR13887:SF14">
    <property type="entry name" value="DISULFIDE BOND FORMATION PROTEIN D"/>
    <property type="match status" value="1"/>
</dbReference>
<dbReference type="STRING" id="1184151.AW736_07130"/>
<gene>
    <name evidence="9" type="ORF">AW736_07130</name>
</gene>
<proteinExistence type="inferred from homology"/>
<keyword evidence="3" id="KW-0560">Oxidoreductase</keyword>
<evidence type="ECO:0000256" key="5">
    <source>
        <dbReference type="ARBA" id="ARBA00023284"/>
    </source>
</evidence>
<name>A0A178IMN1_9BACT</name>
<feature type="transmembrane region" description="Helical" evidence="7">
    <location>
        <begin position="130"/>
        <end position="148"/>
    </location>
</feature>
<dbReference type="AlphaFoldDB" id="A0A178IMN1"/>
<feature type="domain" description="Thioredoxin" evidence="8">
    <location>
        <begin position="293"/>
        <end position="473"/>
    </location>
</feature>
<comment type="similarity">
    <text evidence="1">Belongs to the thioredoxin family. DsbA subfamily.</text>
</comment>
<feature type="transmembrane region" description="Helical" evidence="7">
    <location>
        <begin position="12"/>
        <end position="29"/>
    </location>
</feature>
<evidence type="ECO:0000259" key="8">
    <source>
        <dbReference type="PROSITE" id="PS51352"/>
    </source>
</evidence>
<keyword evidence="2" id="KW-0732">Signal</keyword>
<keyword evidence="10" id="KW-1185">Reference proteome</keyword>
<feature type="transmembrane region" description="Helical" evidence="7">
    <location>
        <begin position="81"/>
        <end position="99"/>
    </location>
</feature>
<evidence type="ECO:0000313" key="9">
    <source>
        <dbReference type="EMBL" id="OAM90557.1"/>
    </source>
</evidence>
<evidence type="ECO:0000313" key="10">
    <source>
        <dbReference type="Proteomes" id="UP000078486"/>
    </source>
</evidence>
<evidence type="ECO:0000256" key="7">
    <source>
        <dbReference type="SAM" id="Phobius"/>
    </source>
</evidence>
<evidence type="ECO:0000256" key="4">
    <source>
        <dbReference type="ARBA" id="ARBA00023157"/>
    </source>
</evidence>
<evidence type="ECO:0000256" key="3">
    <source>
        <dbReference type="ARBA" id="ARBA00023002"/>
    </source>
</evidence>
<keyword evidence="5" id="KW-0676">Redox-active center</keyword>
<dbReference type="Gene3D" id="1.20.1440.130">
    <property type="entry name" value="VKOR domain"/>
    <property type="match status" value="1"/>
</dbReference>
<dbReference type="Gene3D" id="3.40.30.10">
    <property type="entry name" value="Glutaredoxin"/>
    <property type="match status" value="1"/>
</dbReference>
<feature type="transmembrane region" description="Helical" evidence="7">
    <location>
        <begin position="105"/>
        <end position="123"/>
    </location>
</feature>
<sequence>MLKSKILRRDTIIGVVLFAGVGVALLSAFESRVSWIATFCGMLGDGCRDTARYRLLGLPVAPWGMIYYALLGLLYLRHRPWLFWGVMAGAGFEGVLVGIMVKNGFFCVFCAVNFLLVAILWLCLFDRRRFWEMAAVILFSYVLGGFLISDARPPKQARPESAESVLARVGDREITVADVERPLTSELHKLRQRIHEMKNAVLETRINDLLLEQEARGKGVDFEALVAEIRGQIAPPATHVVDHYYDAGLYRKWGAWEGSEQEIKARIREYLHNRESDPLLLEHCRRLREKYPVDVFLKPPPLPLTQVRIDGAYTLGPSDALVTVVELSDYLCPACRKGHGVVRQIKEKYQGKIRWVFKDYPLDSHPGARELALAARCAGIQGKFWAYQDRLFSGDKKPTPQEAVAYAEELGLNPVRFRQCMADLGLAKDLEASISDVRDAGIGSTPTFIINGRMQIGTPSFDEFSEMIDQALKEAEGGARKAPASAENPVPENMRNP</sequence>
<comment type="caution">
    <text evidence="9">The sequence shown here is derived from an EMBL/GenBank/DDBJ whole genome shotgun (WGS) entry which is preliminary data.</text>
</comment>
<keyword evidence="7" id="KW-0812">Transmembrane</keyword>
<keyword evidence="4" id="KW-1015">Disulfide bond</keyword>
<dbReference type="InterPro" id="IPR013766">
    <property type="entry name" value="Thioredoxin_domain"/>
</dbReference>
<dbReference type="OrthoDB" id="117402at2"/>
<dbReference type="Proteomes" id="UP000078486">
    <property type="component" value="Unassembled WGS sequence"/>
</dbReference>
<dbReference type="PANTHER" id="PTHR13887">
    <property type="entry name" value="GLUTATHIONE S-TRANSFERASE KAPPA"/>
    <property type="match status" value="1"/>
</dbReference>
<dbReference type="InterPro" id="IPR012336">
    <property type="entry name" value="Thioredoxin-like_fold"/>
</dbReference>
<dbReference type="InterPro" id="IPR036249">
    <property type="entry name" value="Thioredoxin-like_sf"/>
</dbReference>
<dbReference type="PROSITE" id="PS51352">
    <property type="entry name" value="THIOREDOXIN_2"/>
    <property type="match status" value="1"/>
</dbReference>
<keyword evidence="7" id="KW-1133">Transmembrane helix</keyword>
<dbReference type="SUPFAM" id="SSF52833">
    <property type="entry name" value="Thioredoxin-like"/>
    <property type="match status" value="1"/>
</dbReference>
<feature type="transmembrane region" description="Helical" evidence="7">
    <location>
        <begin position="60"/>
        <end position="76"/>
    </location>
</feature>
<dbReference type="RefSeq" id="WP_068769487.1">
    <property type="nucleotide sequence ID" value="NZ_CP109796.1"/>
</dbReference>
<protein>
    <recommendedName>
        <fullName evidence="8">Thioredoxin domain-containing protein</fullName>
    </recommendedName>
</protein>
<evidence type="ECO:0000256" key="2">
    <source>
        <dbReference type="ARBA" id="ARBA00022729"/>
    </source>
</evidence>
<accession>A0A178IMN1</accession>
<dbReference type="Pfam" id="PF13462">
    <property type="entry name" value="Thioredoxin_4"/>
    <property type="match status" value="1"/>
</dbReference>
<dbReference type="SUPFAM" id="SSF109998">
    <property type="entry name" value="Triger factor/SurA peptide-binding domain-like"/>
    <property type="match status" value="1"/>
</dbReference>
<organism evidence="9 10">
    <name type="scientific">Termitidicoccus mucosus</name>
    <dbReference type="NCBI Taxonomy" id="1184151"/>
    <lineage>
        <taxon>Bacteria</taxon>
        <taxon>Pseudomonadati</taxon>
        <taxon>Verrucomicrobiota</taxon>
        <taxon>Opitutia</taxon>
        <taxon>Opitutales</taxon>
        <taxon>Opitutaceae</taxon>
        <taxon>Termitidicoccus</taxon>
    </lineage>
</organism>
<evidence type="ECO:0000256" key="6">
    <source>
        <dbReference type="SAM" id="MobiDB-lite"/>
    </source>
</evidence>